<comment type="caution">
    <text evidence="1">The sequence shown here is derived from an EMBL/GenBank/DDBJ whole genome shotgun (WGS) entry which is preliminary data.</text>
</comment>
<dbReference type="EMBL" id="JABANP010000067">
    <property type="protein sequence ID" value="KAF4691999.1"/>
    <property type="molecule type" value="Genomic_DNA"/>
</dbReference>
<name>A0A7J6P7C3_PEROL</name>
<evidence type="ECO:0000313" key="1">
    <source>
        <dbReference type="EMBL" id="KAF4691999.1"/>
    </source>
</evidence>
<organism evidence="1 2">
    <name type="scientific">Perkinsus olseni</name>
    <name type="common">Perkinsus atlanticus</name>
    <dbReference type="NCBI Taxonomy" id="32597"/>
    <lineage>
        <taxon>Eukaryota</taxon>
        <taxon>Sar</taxon>
        <taxon>Alveolata</taxon>
        <taxon>Perkinsozoa</taxon>
        <taxon>Perkinsea</taxon>
        <taxon>Perkinsida</taxon>
        <taxon>Perkinsidae</taxon>
        <taxon>Perkinsus</taxon>
    </lineage>
</organism>
<gene>
    <name evidence="1" type="ORF">FOZ60_014324</name>
</gene>
<dbReference type="Proteomes" id="UP000541610">
    <property type="component" value="Unassembled WGS sequence"/>
</dbReference>
<reference evidence="1 2" key="1">
    <citation type="submission" date="2020-04" db="EMBL/GenBank/DDBJ databases">
        <title>Perkinsus olseni comparative genomics.</title>
        <authorList>
            <person name="Bogema D.R."/>
        </authorList>
    </citation>
    <scope>NUCLEOTIDE SEQUENCE [LARGE SCALE GENOMIC DNA]</scope>
    <source>
        <strain evidence="1">00978-12</strain>
    </source>
</reference>
<protein>
    <submittedName>
        <fullName evidence="1">Uncharacterized protein</fullName>
    </submittedName>
</protein>
<proteinExistence type="predicted"/>
<sequence>MFQRSQPLLRARRINKLVFNIYRRKWTRVSRYFTNRDRTAIEQKKMWAILIRQPFVCTRFLRPSHLTPYGYSRLPRTEIDEKKYEEKFCDMSRLHRQDEQRLGLSPTLMRALAASGMRQPPLRSH</sequence>
<dbReference type="AlphaFoldDB" id="A0A7J6P7C3"/>
<evidence type="ECO:0000313" key="2">
    <source>
        <dbReference type="Proteomes" id="UP000541610"/>
    </source>
</evidence>
<accession>A0A7J6P7C3</accession>